<evidence type="ECO:0000256" key="1">
    <source>
        <dbReference type="SAM" id="MobiDB-lite"/>
    </source>
</evidence>
<evidence type="ECO:0000313" key="2">
    <source>
        <dbReference type="EMBL" id="KIK15085.1"/>
    </source>
</evidence>
<dbReference type="STRING" id="765257.A0A0C9XS07"/>
<accession>A0A0C9XS07</accession>
<organism evidence="2 3">
    <name type="scientific">Pisolithus microcarpus 441</name>
    <dbReference type="NCBI Taxonomy" id="765257"/>
    <lineage>
        <taxon>Eukaryota</taxon>
        <taxon>Fungi</taxon>
        <taxon>Dikarya</taxon>
        <taxon>Basidiomycota</taxon>
        <taxon>Agaricomycotina</taxon>
        <taxon>Agaricomycetes</taxon>
        <taxon>Agaricomycetidae</taxon>
        <taxon>Boletales</taxon>
        <taxon>Sclerodermatineae</taxon>
        <taxon>Pisolithaceae</taxon>
        <taxon>Pisolithus</taxon>
    </lineage>
</organism>
<protein>
    <submittedName>
        <fullName evidence="2">Unplaced genomic scaffold scaffold_223, whole genome shotgun sequence</fullName>
    </submittedName>
</protein>
<dbReference type="HOGENOM" id="CLU_1778228_0_0_1"/>
<sequence length="146" mass="16281">MPSSLLLLACPSNPCEYHTDVELKGTGGSIESIDIDYDIHRHSIPRRGKSLFQENFDQPLVVRGDTISLSVIHRRRWHIGPKQVPEVIKIIVQDVLSKLPTRKFQTVCNGLAITLGLSPDSVPDITGSSRDSLRPTTEELLDECPR</sequence>
<feature type="compositionally biased region" description="Basic and acidic residues" evidence="1">
    <location>
        <begin position="131"/>
        <end position="146"/>
    </location>
</feature>
<keyword evidence="3" id="KW-1185">Reference proteome</keyword>
<name>A0A0C9XS07_9AGAM</name>
<gene>
    <name evidence="2" type="ORF">PISMIDRAFT_336222</name>
</gene>
<dbReference type="AlphaFoldDB" id="A0A0C9XS07"/>
<dbReference type="Proteomes" id="UP000054018">
    <property type="component" value="Unassembled WGS sequence"/>
</dbReference>
<evidence type="ECO:0000313" key="3">
    <source>
        <dbReference type="Proteomes" id="UP000054018"/>
    </source>
</evidence>
<reference evidence="2 3" key="1">
    <citation type="submission" date="2014-04" db="EMBL/GenBank/DDBJ databases">
        <authorList>
            <consortium name="DOE Joint Genome Institute"/>
            <person name="Kuo A."/>
            <person name="Kohler A."/>
            <person name="Costa M.D."/>
            <person name="Nagy L.G."/>
            <person name="Floudas D."/>
            <person name="Copeland A."/>
            <person name="Barry K.W."/>
            <person name="Cichocki N."/>
            <person name="Veneault-Fourrey C."/>
            <person name="LaButti K."/>
            <person name="Lindquist E.A."/>
            <person name="Lipzen A."/>
            <person name="Lundell T."/>
            <person name="Morin E."/>
            <person name="Murat C."/>
            <person name="Sun H."/>
            <person name="Tunlid A."/>
            <person name="Henrissat B."/>
            <person name="Grigoriev I.V."/>
            <person name="Hibbett D.S."/>
            <person name="Martin F."/>
            <person name="Nordberg H.P."/>
            <person name="Cantor M.N."/>
            <person name="Hua S.X."/>
        </authorList>
    </citation>
    <scope>NUCLEOTIDE SEQUENCE [LARGE SCALE GENOMIC DNA]</scope>
    <source>
        <strain evidence="2 3">441</strain>
    </source>
</reference>
<proteinExistence type="predicted"/>
<dbReference type="EMBL" id="KN833907">
    <property type="protein sequence ID" value="KIK15085.1"/>
    <property type="molecule type" value="Genomic_DNA"/>
</dbReference>
<feature type="region of interest" description="Disordered" evidence="1">
    <location>
        <begin position="124"/>
        <end position="146"/>
    </location>
</feature>
<reference evidence="3" key="2">
    <citation type="submission" date="2015-01" db="EMBL/GenBank/DDBJ databases">
        <title>Evolutionary Origins and Diversification of the Mycorrhizal Mutualists.</title>
        <authorList>
            <consortium name="DOE Joint Genome Institute"/>
            <consortium name="Mycorrhizal Genomics Consortium"/>
            <person name="Kohler A."/>
            <person name="Kuo A."/>
            <person name="Nagy L.G."/>
            <person name="Floudas D."/>
            <person name="Copeland A."/>
            <person name="Barry K.W."/>
            <person name="Cichocki N."/>
            <person name="Veneault-Fourrey C."/>
            <person name="LaButti K."/>
            <person name="Lindquist E.A."/>
            <person name="Lipzen A."/>
            <person name="Lundell T."/>
            <person name="Morin E."/>
            <person name="Murat C."/>
            <person name="Riley R."/>
            <person name="Ohm R."/>
            <person name="Sun H."/>
            <person name="Tunlid A."/>
            <person name="Henrissat B."/>
            <person name="Grigoriev I.V."/>
            <person name="Hibbett D.S."/>
            <person name="Martin F."/>
        </authorList>
    </citation>
    <scope>NUCLEOTIDE SEQUENCE [LARGE SCALE GENOMIC DNA]</scope>
    <source>
        <strain evidence="3">441</strain>
    </source>
</reference>